<evidence type="ECO:0000313" key="1">
    <source>
        <dbReference type="EMBL" id="VDP42546.1"/>
    </source>
</evidence>
<dbReference type="Proteomes" id="UP000050761">
    <property type="component" value="Unassembled WGS sequence"/>
</dbReference>
<protein>
    <submittedName>
        <fullName evidence="3">30S ribosomal protein S14</fullName>
    </submittedName>
</protein>
<name>A0A183GMX4_HELPZ</name>
<evidence type="ECO:0000313" key="3">
    <source>
        <dbReference type="WBParaSite" id="HPBE_0002404401-mRNA-1"/>
    </source>
</evidence>
<keyword evidence="2" id="KW-1185">Reference proteome</keyword>
<evidence type="ECO:0000313" key="2">
    <source>
        <dbReference type="Proteomes" id="UP000050761"/>
    </source>
</evidence>
<reference evidence="3" key="2">
    <citation type="submission" date="2019-09" db="UniProtKB">
        <authorList>
            <consortium name="WormBaseParasite"/>
        </authorList>
    </citation>
    <scope>IDENTIFICATION</scope>
</reference>
<proteinExistence type="predicted"/>
<dbReference type="WBParaSite" id="HPBE_0002404401-mRNA-1">
    <property type="protein sequence ID" value="HPBE_0002404401-mRNA-1"/>
    <property type="gene ID" value="HPBE_0002404401"/>
</dbReference>
<dbReference type="EMBL" id="UZAH01035775">
    <property type="protein sequence ID" value="VDP42546.1"/>
    <property type="molecule type" value="Genomic_DNA"/>
</dbReference>
<dbReference type="AlphaFoldDB" id="A0A183GMX4"/>
<accession>A0A183GMX4</accession>
<sequence length="86" mass="9920">MQERKAAAKRRREALFAANKKKNSEVMRRLMEKEGLSQKDIDSIDTSQHDVRLYECPVCGELDTPSTLRNPLGMLVRVSYRTVCYS</sequence>
<accession>A0A3P8HGL6</accession>
<gene>
    <name evidence="1" type="ORF">HPBE_LOCUS24043</name>
</gene>
<organism evidence="2 3">
    <name type="scientific">Heligmosomoides polygyrus</name>
    <name type="common">Parasitic roundworm</name>
    <dbReference type="NCBI Taxonomy" id="6339"/>
    <lineage>
        <taxon>Eukaryota</taxon>
        <taxon>Metazoa</taxon>
        <taxon>Ecdysozoa</taxon>
        <taxon>Nematoda</taxon>
        <taxon>Chromadorea</taxon>
        <taxon>Rhabditida</taxon>
        <taxon>Rhabditina</taxon>
        <taxon>Rhabditomorpha</taxon>
        <taxon>Strongyloidea</taxon>
        <taxon>Heligmosomidae</taxon>
        <taxon>Heligmosomoides</taxon>
    </lineage>
</organism>
<reference evidence="1 2" key="1">
    <citation type="submission" date="2018-11" db="EMBL/GenBank/DDBJ databases">
        <authorList>
            <consortium name="Pathogen Informatics"/>
        </authorList>
    </citation>
    <scope>NUCLEOTIDE SEQUENCE [LARGE SCALE GENOMIC DNA]</scope>
</reference>